<proteinExistence type="predicted"/>
<evidence type="ECO:0000313" key="2">
    <source>
        <dbReference type="Proteomes" id="UP001157502"/>
    </source>
</evidence>
<name>A0ACC2FR47_DALPE</name>
<comment type="caution">
    <text evidence="1">The sequence shown here is derived from an EMBL/GenBank/DDBJ whole genome shotgun (WGS) entry which is preliminary data.</text>
</comment>
<dbReference type="EMBL" id="CM055750">
    <property type="protein sequence ID" value="KAJ7993821.1"/>
    <property type="molecule type" value="Genomic_DNA"/>
</dbReference>
<evidence type="ECO:0000313" key="1">
    <source>
        <dbReference type="EMBL" id="KAJ7993821.1"/>
    </source>
</evidence>
<reference evidence="1" key="1">
    <citation type="submission" date="2021-05" db="EMBL/GenBank/DDBJ databases">
        <authorList>
            <person name="Pan Q."/>
            <person name="Jouanno E."/>
            <person name="Zahm M."/>
            <person name="Klopp C."/>
            <person name="Cabau C."/>
            <person name="Louis A."/>
            <person name="Berthelot C."/>
            <person name="Parey E."/>
            <person name="Roest Crollius H."/>
            <person name="Montfort J."/>
            <person name="Robinson-Rechavi M."/>
            <person name="Bouchez O."/>
            <person name="Lampietro C."/>
            <person name="Lopez Roques C."/>
            <person name="Donnadieu C."/>
            <person name="Postlethwait J."/>
            <person name="Bobe J."/>
            <person name="Dillon D."/>
            <person name="Chandos A."/>
            <person name="von Hippel F."/>
            <person name="Guiguen Y."/>
        </authorList>
    </citation>
    <scope>NUCLEOTIDE SEQUENCE</scope>
    <source>
        <strain evidence="1">YG-Jan2019</strain>
    </source>
</reference>
<accession>A0ACC2FR47</accession>
<protein>
    <submittedName>
        <fullName evidence="1">Uncharacterized protein</fullName>
    </submittedName>
</protein>
<dbReference type="Proteomes" id="UP001157502">
    <property type="component" value="Chromosome 23"/>
</dbReference>
<organism evidence="1 2">
    <name type="scientific">Dallia pectoralis</name>
    <name type="common">Alaska blackfish</name>
    <dbReference type="NCBI Taxonomy" id="75939"/>
    <lineage>
        <taxon>Eukaryota</taxon>
        <taxon>Metazoa</taxon>
        <taxon>Chordata</taxon>
        <taxon>Craniata</taxon>
        <taxon>Vertebrata</taxon>
        <taxon>Euteleostomi</taxon>
        <taxon>Actinopterygii</taxon>
        <taxon>Neopterygii</taxon>
        <taxon>Teleostei</taxon>
        <taxon>Protacanthopterygii</taxon>
        <taxon>Esociformes</taxon>
        <taxon>Umbridae</taxon>
        <taxon>Dallia</taxon>
    </lineage>
</organism>
<gene>
    <name evidence="1" type="ORF">DPEC_G00258690</name>
</gene>
<sequence length="728" mass="81155">MVYHPEFERAGKKPGLQVWRVESLDLVAVPESLYGGFYTGDAYLVLNTIKQRSGNLQYDLHYWLGDDCSLDESGAAAIFTIQMDDHLDGKPIQYRELQGYESRTFSGYFKTGLKYMKGGVASGFRHVVSNKMDMQRLLHVKGRRVVRATEVAVSWDSFNHGDVFILDLSNEIYQWCGSKANNFERLKATQLSKDIRDNERCGRAELYICEDGAEHKKMLEILGPKRDLPEASDVDDTKTDVSNRNLAKLYKVSDASGEINIDMVASKNPFAQSALESSDCFILDNDSNGMIFVWKGKEANKEERSAAMSAAEQFITKMGYPKHTTVQILPENGETPLFKQFFKTWRDADDTVATGYVSNKITKIKKVPFDASTLHQSHAMAAQHGMVDEGHGVKRIWRIEGADKVPLDHTSYGQFYGGDSYIILYKYQHGGRNGQIIYIWQGMDSSKDEIGTSAILATQLDDELGGGAVQVRVTQGKEPAHLMSIFGDQPMVVHLGGTSRHGGQAKAAETRLFQVRSNPAGSTRAVEVDFAASNLNSNDAFVLVSPSVSFMWVGKGATDSERKGAQQLSKLLGISASQVEEGDESDDFWNALGGKADYRTSARLKDKMDVHPPRLFACSNKSGQFIIEEVPGEMTQEDLAPDDVMILDTWEQVFVWIGMEAQEEEKTEGIASAVRYIETDHTKRDGSTPIVKIKQGHEPPTFTGWFLGWDHKYWSSDPLERATAGLRV</sequence>
<keyword evidence="2" id="KW-1185">Reference proteome</keyword>